<dbReference type="AlphaFoldDB" id="A0A2D3UXE7"/>
<evidence type="ECO:0000256" key="1">
    <source>
        <dbReference type="SAM" id="Coils"/>
    </source>
</evidence>
<dbReference type="STRING" id="112498.A0A2D3UXE7"/>
<feature type="coiled-coil region" evidence="1">
    <location>
        <begin position="296"/>
        <end position="344"/>
    </location>
</feature>
<accession>A0A2D3UXE7</accession>
<dbReference type="EMBL" id="FJUY01000006">
    <property type="protein sequence ID" value="CZT19005.1"/>
    <property type="molecule type" value="Genomic_DNA"/>
</dbReference>
<protein>
    <submittedName>
        <fullName evidence="2">Uncharacterized protein</fullName>
    </submittedName>
</protein>
<name>A0A2D3UXE7_9PEZI</name>
<gene>
    <name evidence="2" type="ORF">RCC_04850</name>
</gene>
<evidence type="ECO:0000313" key="2">
    <source>
        <dbReference type="EMBL" id="CZT19005.1"/>
    </source>
</evidence>
<dbReference type="Proteomes" id="UP000225277">
    <property type="component" value="Unassembled WGS sequence"/>
</dbReference>
<dbReference type="PANTHER" id="PTHR21974:SF2">
    <property type="entry name" value="RE15880P"/>
    <property type="match status" value="1"/>
</dbReference>
<dbReference type="OrthoDB" id="2562743at2759"/>
<evidence type="ECO:0000313" key="3">
    <source>
        <dbReference type="Proteomes" id="UP000225277"/>
    </source>
</evidence>
<dbReference type="RefSeq" id="XP_023625895.1">
    <property type="nucleotide sequence ID" value="XM_023770127.1"/>
</dbReference>
<organism evidence="2 3">
    <name type="scientific">Ramularia collo-cygni</name>
    <dbReference type="NCBI Taxonomy" id="112498"/>
    <lineage>
        <taxon>Eukaryota</taxon>
        <taxon>Fungi</taxon>
        <taxon>Dikarya</taxon>
        <taxon>Ascomycota</taxon>
        <taxon>Pezizomycotina</taxon>
        <taxon>Dothideomycetes</taxon>
        <taxon>Dothideomycetidae</taxon>
        <taxon>Mycosphaerellales</taxon>
        <taxon>Mycosphaerellaceae</taxon>
        <taxon>Ramularia</taxon>
    </lineage>
</organism>
<keyword evidence="3" id="KW-1185">Reference proteome</keyword>
<keyword evidence="1" id="KW-0175">Coiled coil</keyword>
<reference evidence="2 3" key="1">
    <citation type="submission" date="2016-03" db="EMBL/GenBank/DDBJ databases">
        <authorList>
            <person name="Ploux O."/>
        </authorList>
    </citation>
    <scope>NUCLEOTIDE SEQUENCE [LARGE SCALE GENOMIC DNA]</scope>
    <source>
        <strain evidence="2 3">URUG2</strain>
    </source>
</reference>
<dbReference type="PANTHER" id="PTHR21974">
    <property type="entry name" value="RE15880P"/>
    <property type="match status" value="1"/>
</dbReference>
<sequence length="360" mass="40948">MSQLDSALRDAADKNHELLSELSQTDFAPSSLKQNTSYISDLKSQIAATDKELSRLHQITEDEKKDHVKYRDSNVKRWAHKLGGQKGKEKFTSKQEKEEKEFMEAWQKERSAKESRDELGRALGKAETDRVHLESEAARHDRAQTALDALYQSIFSGPTPDVPGEDQMENNVQQARGFFGQCQTQVGTEQKALEAMQRADYHMKLAYRDIGDALRRSTRDMFGGGTFTDMAEREALSHAQNNMQHVIRHMEEARRNQPAIHPLSEITIDQGHLFSDVLFDNIFTDMAQHERIQQSEQQMQAAIHDLQIQLGEQQNRKQGADAQLRDAAGNLENAREELQRIRAEAFKHIGANGVPPPAYQ</sequence>
<dbReference type="GeneID" id="35600019"/>
<proteinExistence type="predicted"/>